<proteinExistence type="predicted"/>
<protein>
    <submittedName>
        <fullName evidence="2">Uncharacterized protein</fullName>
    </submittedName>
</protein>
<dbReference type="Proteomes" id="UP001303046">
    <property type="component" value="Unassembled WGS sequence"/>
</dbReference>
<name>A0ABR1E403_NECAM</name>
<evidence type="ECO:0000256" key="1">
    <source>
        <dbReference type="SAM" id="MobiDB-lite"/>
    </source>
</evidence>
<feature type="compositionally biased region" description="Polar residues" evidence="1">
    <location>
        <begin position="10"/>
        <end position="23"/>
    </location>
</feature>
<organism evidence="2 3">
    <name type="scientific">Necator americanus</name>
    <name type="common">Human hookworm</name>
    <dbReference type="NCBI Taxonomy" id="51031"/>
    <lineage>
        <taxon>Eukaryota</taxon>
        <taxon>Metazoa</taxon>
        <taxon>Ecdysozoa</taxon>
        <taxon>Nematoda</taxon>
        <taxon>Chromadorea</taxon>
        <taxon>Rhabditida</taxon>
        <taxon>Rhabditina</taxon>
        <taxon>Rhabditomorpha</taxon>
        <taxon>Strongyloidea</taxon>
        <taxon>Ancylostomatidae</taxon>
        <taxon>Bunostominae</taxon>
        <taxon>Necator</taxon>
    </lineage>
</organism>
<dbReference type="EMBL" id="JAVFWL010000005">
    <property type="protein sequence ID" value="KAK6757345.1"/>
    <property type="molecule type" value="Genomic_DNA"/>
</dbReference>
<accession>A0ABR1E403</accession>
<reference evidence="2 3" key="1">
    <citation type="submission" date="2023-08" db="EMBL/GenBank/DDBJ databases">
        <title>A Necator americanus chromosomal reference genome.</title>
        <authorList>
            <person name="Ilik V."/>
            <person name="Petrzelkova K.J."/>
            <person name="Pardy F."/>
            <person name="Fuh T."/>
            <person name="Niatou-Singa F.S."/>
            <person name="Gouil Q."/>
            <person name="Baker L."/>
            <person name="Ritchie M.E."/>
            <person name="Jex A.R."/>
            <person name="Gazzola D."/>
            <person name="Li H."/>
            <person name="Toshio Fujiwara R."/>
            <person name="Zhan B."/>
            <person name="Aroian R.V."/>
            <person name="Pafco B."/>
            <person name="Schwarz E.M."/>
        </authorList>
    </citation>
    <scope>NUCLEOTIDE SEQUENCE [LARGE SCALE GENOMIC DNA]</scope>
    <source>
        <strain evidence="2 3">Aroian</strain>
        <tissue evidence="2">Whole animal</tissue>
    </source>
</reference>
<feature type="region of interest" description="Disordered" evidence="1">
    <location>
        <begin position="1"/>
        <end position="23"/>
    </location>
</feature>
<gene>
    <name evidence="2" type="primary">Necator_chrV.g20064</name>
    <name evidence="2" type="ORF">RB195_015272</name>
</gene>
<keyword evidence="3" id="KW-1185">Reference proteome</keyword>
<sequence>MRPGGAVEEMNSSTSGSLFSDNNGQHGELTHVDITVKTLLILQHIILCESQKRLNSLGDPVGTSTIVITKRPALLLVTTFYRTFFDTVAAAIIDRCSAGMNRVDLRA</sequence>
<comment type="caution">
    <text evidence="2">The sequence shown here is derived from an EMBL/GenBank/DDBJ whole genome shotgun (WGS) entry which is preliminary data.</text>
</comment>
<evidence type="ECO:0000313" key="3">
    <source>
        <dbReference type="Proteomes" id="UP001303046"/>
    </source>
</evidence>
<evidence type="ECO:0000313" key="2">
    <source>
        <dbReference type="EMBL" id="KAK6757345.1"/>
    </source>
</evidence>